<dbReference type="AlphaFoldDB" id="A0A6M1QXS9"/>
<proteinExistence type="predicted"/>
<name>A0A6M1QXS9_9ACTN</name>
<keyword evidence="2" id="KW-1185">Reference proteome</keyword>
<sequence length="92" mass="9684">MTDLRTHIAAAEIALTAAATAAPDEVDRAAIRDLQHLLVLAADAVPSECPALLDEALTSLIHRAWPREASDYITDAMLSVATAHVIASVIAE</sequence>
<organism evidence="1 2">
    <name type="scientific">Nocardioides turkmenicus</name>
    <dbReference type="NCBI Taxonomy" id="2711220"/>
    <lineage>
        <taxon>Bacteria</taxon>
        <taxon>Bacillati</taxon>
        <taxon>Actinomycetota</taxon>
        <taxon>Actinomycetes</taxon>
        <taxon>Propionibacteriales</taxon>
        <taxon>Nocardioidaceae</taxon>
        <taxon>Nocardioides</taxon>
    </lineage>
</organism>
<dbReference type="RefSeq" id="WP_165110387.1">
    <property type="nucleotide sequence ID" value="NZ_JAALAA010000005.1"/>
</dbReference>
<dbReference type="EMBL" id="JAALAA010000005">
    <property type="protein sequence ID" value="NGN92636.1"/>
    <property type="molecule type" value="Genomic_DNA"/>
</dbReference>
<evidence type="ECO:0000313" key="1">
    <source>
        <dbReference type="EMBL" id="NGN92636.1"/>
    </source>
</evidence>
<gene>
    <name evidence="1" type="ORF">G5C66_07770</name>
</gene>
<accession>A0A6M1QXS9</accession>
<protein>
    <submittedName>
        <fullName evidence="1">Uncharacterized protein</fullName>
    </submittedName>
</protein>
<evidence type="ECO:0000313" key="2">
    <source>
        <dbReference type="Proteomes" id="UP000483261"/>
    </source>
</evidence>
<comment type="caution">
    <text evidence="1">The sequence shown here is derived from an EMBL/GenBank/DDBJ whole genome shotgun (WGS) entry which is preliminary data.</text>
</comment>
<reference evidence="1 2" key="1">
    <citation type="submission" date="2020-02" db="EMBL/GenBank/DDBJ databases">
        <title>Whole-genome analyses of novel actinobacteria.</title>
        <authorList>
            <person name="Sahin N."/>
        </authorList>
    </citation>
    <scope>NUCLEOTIDE SEQUENCE [LARGE SCALE GENOMIC DNA]</scope>
    <source>
        <strain evidence="1 2">KC13</strain>
    </source>
</reference>
<dbReference type="Proteomes" id="UP000483261">
    <property type="component" value="Unassembled WGS sequence"/>
</dbReference>